<gene>
    <name evidence="1" type="ORF">CPT75_14020</name>
</gene>
<reference evidence="1 2" key="1">
    <citation type="submission" date="2017-09" db="EMBL/GenBank/DDBJ databases">
        <title>High-quality draft genome sequence of Butyrivibrio fibrisolvens INBov1, isolated from cow rumen.</title>
        <authorList>
            <person name="Rodriguez Hernaez J."/>
            <person name="Rivarola M."/>
            <person name="Paniego N."/>
            <person name="Cravero S."/>
            <person name="Ceron Cucchi M."/>
            <person name="Martinez M.C."/>
        </authorList>
    </citation>
    <scope>NUCLEOTIDE SEQUENCE [LARGE SCALE GENOMIC DNA]</scope>
    <source>
        <strain evidence="1 2">INBov1</strain>
    </source>
</reference>
<sequence>MKKSIYGVYKGSFLVSKAEIYIGEKENGEEFVQFSLLDIGQIHGDFDEIKNITDQEANVVLINSGTPYDVAMVLNGDKLNIHMELSEELKFDFELDKISDEADFCESYSIIPEENVDFLKANNEYSSDEKLIDYKYEFNNPEVLAELDKRGFERVKDSSFSSIWKLFTKMCELFTQNGMSVLNPKKRGTIAKMLEADEFGSCTNCRGMSIIFAGVLRANGIKAFYEGLFSADSDDRECHIVNEVYVEEFGKYILFDASLCSVYKLDGKYLNSVELKDAIINGRADDVVVERCNDKKKMSNVEILSYYSKNLVHFMRCINSSESTDTTEDNTVVLSPVSAIEEYEDKGIITTDIDKYFAA</sequence>
<evidence type="ECO:0008006" key="3">
    <source>
        <dbReference type="Google" id="ProtNLM"/>
    </source>
</evidence>
<organism evidence="1 2">
    <name type="scientific">Butyrivibrio fibrisolvens</name>
    <dbReference type="NCBI Taxonomy" id="831"/>
    <lineage>
        <taxon>Bacteria</taxon>
        <taxon>Bacillati</taxon>
        <taxon>Bacillota</taxon>
        <taxon>Clostridia</taxon>
        <taxon>Lachnospirales</taxon>
        <taxon>Lachnospiraceae</taxon>
        <taxon>Butyrivibrio</taxon>
    </lineage>
</organism>
<evidence type="ECO:0000313" key="1">
    <source>
        <dbReference type="EMBL" id="PWT28148.1"/>
    </source>
</evidence>
<accession>A0A317G2L1</accession>
<dbReference type="Proteomes" id="UP000245488">
    <property type="component" value="Chromosome"/>
</dbReference>
<dbReference type="EMBL" id="NXNG01000001">
    <property type="protein sequence ID" value="PWT28148.1"/>
    <property type="molecule type" value="Genomic_DNA"/>
</dbReference>
<keyword evidence="2" id="KW-1185">Reference proteome</keyword>
<dbReference type="InterPro" id="IPR038765">
    <property type="entry name" value="Papain-like_cys_pep_sf"/>
</dbReference>
<protein>
    <recommendedName>
        <fullName evidence="3">Transglutaminase-like superfamily protein</fullName>
    </recommendedName>
</protein>
<proteinExistence type="predicted"/>
<name>A0A317G2L1_BUTFI</name>
<dbReference type="AlphaFoldDB" id="A0A317G2L1"/>
<dbReference type="RefSeq" id="WP_110073399.1">
    <property type="nucleotide sequence ID" value="NZ_CM009896.1"/>
</dbReference>
<evidence type="ECO:0000313" key="2">
    <source>
        <dbReference type="Proteomes" id="UP000245488"/>
    </source>
</evidence>
<comment type="caution">
    <text evidence="1">The sequence shown here is derived from an EMBL/GenBank/DDBJ whole genome shotgun (WGS) entry which is preliminary data.</text>
</comment>
<dbReference type="SUPFAM" id="SSF54001">
    <property type="entry name" value="Cysteine proteinases"/>
    <property type="match status" value="1"/>
</dbReference>